<dbReference type="Pfam" id="PF01466">
    <property type="entry name" value="Skp1"/>
    <property type="match status" value="1"/>
</dbReference>
<dbReference type="GO" id="GO:0016567">
    <property type="term" value="P:protein ubiquitination"/>
    <property type="evidence" value="ECO:0007669"/>
    <property type="project" value="UniProtKB-UniRule"/>
</dbReference>
<dbReference type="Proteomes" id="UP001151287">
    <property type="component" value="Unassembled WGS sequence"/>
</dbReference>
<dbReference type="InterPro" id="IPR036296">
    <property type="entry name" value="SKP1-like_dim_sf"/>
</dbReference>
<comment type="function">
    <text evidence="4">Involved in ubiquitination and subsequent proteasomal degradation of target proteins. Together with CUL1, RBX1 and a F-box protein, it forms a SCF E3 ubiquitin ligase complex. The functional specificity of this complex depends on the type of F-box protein. In the SCF complex, it serves as an adapter that links the F-box protein to CUL1.</text>
</comment>
<dbReference type="AlphaFoldDB" id="A0A9P9ZB75"/>
<evidence type="ECO:0000256" key="2">
    <source>
        <dbReference type="ARBA" id="ARBA00009993"/>
    </source>
</evidence>
<evidence type="ECO:0000313" key="8">
    <source>
        <dbReference type="Proteomes" id="UP001151287"/>
    </source>
</evidence>
<proteinExistence type="inferred from homology"/>
<feature type="domain" description="SKP1 component dimerisation" evidence="5">
    <location>
        <begin position="115"/>
        <end position="161"/>
    </location>
</feature>
<comment type="similarity">
    <text evidence="2 4">Belongs to the SKP1 family.</text>
</comment>
<dbReference type="InterPro" id="IPR016073">
    <property type="entry name" value="Skp1_comp_POZ"/>
</dbReference>
<dbReference type="PANTHER" id="PTHR11165">
    <property type="entry name" value="SKP1"/>
    <property type="match status" value="1"/>
</dbReference>
<protein>
    <recommendedName>
        <fullName evidence="4">SKP1-like protein</fullName>
    </recommendedName>
</protein>
<dbReference type="InterPro" id="IPR001232">
    <property type="entry name" value="SKP1-like"/>
</dbReference>
<keyword evidence="3 4" id="KW-0833">Ubl conjugation pathway</keyword>
<dbReference type="SUPFAM" id="SSF81382">
    <property type="entry name" value="Skp1 dimerisation domain-like"/>
    <property type="match status" value="1"/>
</dbReference>
<evidence type="ECO:0000256" key="3">
    <source>
        <dbReference type="ARBA" id="ARBA00022786"/>
    </source>
</evidence>
<organism evidence="7 8">
    <name type="scientific">Rhynchospora breviuscula</name>
    <dbReference type="NCBI Taxonomy" id="2022672"/>
    <lineage>
        <taxon>Eukaryota</taxon>
        <taxon>Viridiplantae</taxon>
        <taxon>Streptophyta</taxon>
        <taxon>Embryophyta</taxon>
        <taxon>Tracheophyta</taxon>
        <taxon>Spermatophyta</taxon>
        <taxon>Magnoliopsida</taxon>
        <taxon>Liliopsida</taxon>
        <taxon>Poales</taxon>
        <taxon>Cyperaceae</taxon>
        <taxon>Cyperoideae</taxon>
        <taxon>Rhynchosporeae</taxon>
        <taxon>Rhynchospora</taxon>
    </lineage>
</organism>
<dbReference type="PIRSF" id="PIRSF028729">
    <property type="entry name" value="E3_ubiquit_lig_SCF_Skp"/>
    <property type="match status" value="1"/>
</dbReference>
<dbReference type="InterPro" id="IPR016897">
    <property type="entry name" value="SKP1"/>
</dbReference>
<dbReference type="GO" id="GO:0006511">
    <property type="term" value="P:ubiquitin-dependent protein catabolic process"/>
    <property type="evidence" value="ECO:0007669"/>
    <property type="project" value="InterPro"/>
</dbReference>
<evidence type="ECO:0000313" key="7">
    <source>
        <dbReference type="EMBL" id="KAJ1685348.1"/>
    </source>
</evidence>
<gene>
    <name evidence="7" type="ORF">LUZ63_016738</name>
</gene>
<dbReference type="GO" id="GO:0009867">
    <property type="term" value="P:jasmonic acid mediated signaling pathway"/>
    <property type="evidence" value="ECO:0007669"/>
    <property type="project" value="UniProtKB-ARBA"/>
</dbReference>
<dbReference type="EMBL" id="JAMQYH010000005">
    <property type="protein sequence ID" value="KAJ1685348.1"/>
    <property type="molecule type" value="Genomic_DNA"/>
</dbReference>
<comment type="subunit">
    <text evidence="4">Part of a SCF (SKP1-cullin-F-box) protein ligase complex.</text>
</comment>
<evidence type="ECO:0000256" key="1">
    <source>
        <dbReference type="ARBA" id="ARBA00004906"/>
    </source>
</evidence>
<dbReference type="OrthoDB" id="668400at2759"/>
<accession>A0A9P9ZB75</accession>
<reference evidence="7" key="1">
    <citation type="journal article" date="2022" name="Cell">
        <title>Repeat-based holocentromeres influence genome architecture and karyotype evolution.</title>
        <authorList>
            <person name="Hofstatter P.G."/>
            <person name="Thangavel G."/>
            <person name="Lux T."/>
            <person name="Neumann P."/>
            <person name="Vondrak T."/>
            <person name="Novak P."/>
            <person name="Zhang M."/>
            <person name="Costa L."/>
            <person name="Castellani M."/>
            <person name="Scott A."/>
            <person name="Toegelov H."/>
            <person name="Fuchs J."/>
            <person name="Mata-Sucre Y."/>
            <person name="Dias Y."/>
            <person name="Vanzela A.L.L."/>
            <person name="Huettel B."/>
            <person name="Almeida C.C.S."/>
            <person name="Simkova H."/>
            <person name="Souza G."/>
            <person name="Pedrosa-Harand A."/>
            <person name="Macas J."/>
            <person name="Mayer K.F.X."/>
            <person name="Houben A."/>
            <person name="Marques A."/>
        </authorList>
    </citation>
    <scope>NUCLEOTIDE SEQUENCE</scope>
    <source>
        <strain evidence="7">RhyBre1mFocal</strain>
    </source>
</reference>
<keyword evidence="8" id="KW-1185">Reference proteome</keyword>
<dbReference type="InterPro" id="IPR011333">
    <property type="entry name" value="SKP1/BTB/POZ_sf"/>
</dbReference>
<dbReference type="SUPFAM" id="SSF54695">
    <property type="entry name" value="POZ domain"/>
    <property type="match status" value="1"/>
</dbReference>
<dbReference type="InterPro" id="IPR016072">
    <property type="entry name" value="Skp1_comp_dimer"/>
</dbReference>
<evidence type="ECO:0000259" key="6">
    <source>
        <dbReference type="Pfam" id="PF03931"/>
    </source>
</evidence>
<dbReference type="Gene3D" id="3.30.710.10">
    <property type="entry name" value="Potassium Channel Kv1.1, Chain A"/>
    <property type="match status" value="1"/>
</dbReference>
<evidence type="ECO:0000259" key="5">
    <source>
        <dbReference type="Pfam" id="PF01466"/>
    </source>
</evidence>
<feature type="domain" description="SKP1 component POZ" evidence="6">
    <location>
        <begin position="8"/>
        <end position="68"/>
    </location>
</feature>
<comment type="pathway">
    <text evidence="1 4">Protein modification; protein ubiquitination.</text>
</comment>
<sequence length="164" mass="18609">MLKANTMKVITLMSSEKQKFLVPEAVAKHSLTIHDVIEDGRADNKIIRVTNVNSRILQKVMMYCGRHVAAAEKMAYASKPHKVAEKLKKWDAEFLDTDVDTLNDLIMAADSLNIPGLLDGACEKVADILKDKSPEEVRQIFKIENEFTHAEEEEIHRENAWTYA</sequence>
<name>A0A9P9ZB75_9POAL</name>
<comment type="caution">
    <text evidence="7">The sequence shown here is derived from an EMBL/GenBank/DDBJ whole genome shotgun (WGS) entry which is preliminary data.</text>
</comment>
<dbReference type="FunFam" id="3.30.710.10:FF:000026">
    <property type="entry name" value="E3 ubiquitin ligase complex SCF subunit"/>
    <property type="match status" value="1"/>
</dbReference>
<evidence type="ECO:0000256" key="4">
    <source>
        <dbReference type="PIRNR" id="PIRNR028729"/>
    </source>
</evidence>
<dbReference type="SMART" id="SM00512">
    <property type="entry name" value="Skp1"/>
    <property type="match status" value="1"/>
</dbReference>
<dbReference type="Pfam" id="PF03931">
    <property type="entry name" value="Skp1_POZ"/>
    <property type="match status" value="1"/>
</dbReference>